<dbReference type="Gene3D" id="3.40.50.12780">
    <property type="entry name" value="N-terminal domain of ligase-like"/>
    <property type="match status" value="1"/>
</dbReference>
<protein>
    <submittedName>
        <fullName evidence="3">Non-ribosomal peptide synthetase</fullName>
    </submittedName>
</protein>
<dbReference type="EMBL" id="JAVRIC010000026">
    <property type="protein sequence ID" value="MDT0498776.1"/>
    <property type="molecule type" value="Genomic_DNA"/>
</dbReference>
<dbReference type="SUPFAM" id="SSF47336">
    <property type="entry name" value="ACP-like"/>
    <property type="match status" value="1"/>
</dbReference>
<dbReference type="InterPro" id="IPR036736">
    <property type="entry name" value="ACP-like_sf"/>
</dbReference>
<dbReference type="InterPro" id="IPR000873">
    <property type="entry name" value="AMP-dep_synth/lig_dom"/>
</dbReference>
<evidence type="ECO:0000259" key="2">
    <source>
        <dbReference type="PROSITE" id="PS50075"/>
    </source>
</evidence>
<dbReference type="Pfam" id="PF00550">
    <property type="entry name" value="PP-binding"/>
    <property type="match status" value="1"/>
</dbReference>
<proteinExistence type="inferred from homology"/>
<keyword evidence="4" id="KW-1185">Reference proteome</keyword>
<dbReference type="RefSeq" id="WP_311366188.1">
    <property type="nucleotide sequence ID" value="NZ_JAVRIC010000026.1"/>
</dbReference>
<comment type="similarity">
    <text evidence="1">Belongs to the ATP-dependent AMP-binding enzyme family.</text>
</comment>
<dbReference type="PROSITE" id="PS50075">
    <property type="entry name" value="CARRIER"/>
    <property type="match status" value="1"/>
</dbReference>
<sequence length="660" mass="71272">MPRFQTLVSALDANGRDDREIVFVDAEDNQRTLSFARLRQRALGVLGALQGRDIRAGDAMILFVADNERLLEMFWACLLGGIIPVPLAAGSGDENRRKLFRVFAQFERAWVYSDAHTLERLQASAAAREPDDGGRALFARALIHAQLDIVGAPGRPLDPAPGDLAFIQYSSGSTSEPKGVMLSHGNVCANIGSIREAAAFTDRDIALSWMPLSHDMGLIGFHLNMLACGVSHLIMRTDLFARRPLLWLELASRRRATVLCSPNFGYQHYLKQYEAKRPTGLDLSAVRLIFNGAEPISAELCHRFVETLAPHGLNPHSMFTVYGLAEASLAVSFPRPGAATEVLYLDRSSLKIGEVATTVEASHVHAAAFVKLGRAVPGTQLRVVDDAGRACAVRAPGHVQIRGANVTAGYHGDEAASASARAADGWLDTGDIGLIDEGQLVITGRAKDIIFIGGQNYYPHDLERIAESVPGIETNKVAAVGVRRGDAEALVLFVLHRAPAADLVPTALALRRAINLQTGLEVAQVLPVARMPKTTSGKLQRYALARAFERGEFDAVMTELEPLMAVGPGTADPRIEDPANSACLQNLLTICAQVIPDRDIAADTNLLEINLSSLSLARLHEAIDLAYPQRVEVVDLFDHPSLRALARFLDASGRVGISAD</sequence>
<dbReference type="InterPro" id="IPR020845">
    <property type="entry name" value="AMP-binding_CS"/>
</dbReference>
<dbReference type="PANTHER" id="PTHR22754:SF32">
    <property type="entry name" value="DISCO-INTERACTING PROTEIN 2"/>
    <property type="match status" value="1"/>
</dbReference>
<dbReference type="SUPFAM" id="SSF56801">
    <property type="entry name" value="Acetyl-CoA synthetase-like"/>
    <property type="match status" value="1"/>
</dbReference>
<evidence type="ECO:0000313" key="3">
    <source>
        <dbReference type="EMBL" id="MDT0498776.1"/>
    </source>
</evidence>
<dbReference type="InterPro" id="IPR009081">
    <property type="entry name" value="PP-bd_ACP"/>
</dbReference>
<feature type="domain" description="Carrier" evidence="2">
    <location>
        <begin position="578"/>
        <end position="653"/>
    </location>
</feature>
<accession>A0ABU2WLP4</accession>
<dbReference type="PANTHER" id="PTHR22754">
    <property type="entry name" value="DISCO-INTERACTING PROTEIN 2 DIP2 -RELATED"/>
    <property type="match status" value="1"/>
</dbReference>
<dbReference type="Gene3D" id="3.30.300.30">
    <property type="match status" value="1"/>
</dbReference>
<name>A0ABU2WLP4_9GAMM</name>
<dbReference type="InterPro" id="IPR045851">
    <property type="entry name" value="AMP-bd_C_sf"/>
</dbReference>
<dbReference type="Pfam" id="PF00501">
    <property type="entry name" value="AMP-binding"/>
    <property type="match status" value="1"/>
</dbReference>
<dbReference type="Gene3D" id="1.10.1200.10">
    <property type="entry name" value="ACP-like"/>
    <property type="match status" value="1"/>
</dbReference>
<dbReference type="Proteomes" id="UP001254608">
    <property type="component" value="Unassembled WGS sequence"/>
</dbReference>
<reference evidence="3 4" key="1">
    <citation type="submission" date="2023-09" db="EMBL/GenBank/DDBJ databases">
        <authorList>
            <person name="Rey-Velasco X."/>
        </authorList>
    </citation>
    <scope>NUCLEOTIDE SEQUENCE [LARGE SCALE GENOMIC DNA]</scope>
    <source>
        <strain evidence="3 4">W345</strain>
    </source>
</reference>
<comment type="caution">
    <text evidence="3">The sequence shown here is derived from an EMBL/GenBank/DDBJ whole genome shotgun (WGS) entry which is preliminary data.</text>
</comment>
<evidence type="ECO:0000313" key="4">
    <source>
        <dbReference type="Proteomes" id="UP001254608"/>
    </source>
</evidence>
<dbReference type="InterPro" id="IPR042099">
    <property type="entry name" value="ANL_N_sf"/>
</dbReference>
<dbReference type="PROSITE" id="PS00455">
    <property type="entry name" value="AMP_BINDING"/>
    <property type="match status" value="1"/>
</dbReference>
<gene>
    <name evidence="3" type="ORF">RM530_15610</name>
</gene>
<evidence type="ECO:0000256" key="1">
    <source>
        <dbReference type="ARBA" id="ARBA00006432"/>
    </source>
</evidence>
<organism evidence="3 4">
    <name type="scientific">Banduia mediterranea</name>
    <dbReference type="NCBI Taxonomy" id="3075609"/>
    <lineage>
        <taxon>Bacteria</taxon>
        <taxon>Pseudomonadati</taxon>
        <taxon>Pseudomonadota</taxon>
        <taxon>Gammaproteobacteria</taxon>
        <taxon>Nevskiales</taxon>
        <taxon>Algiphilaceae</taxon>
        <taxon>Banduia</taxon>
    </lineage>
</organism>